<dbReference type="Gene3D" id="1.10.287.130">
    <property type="match status" value="1"/>
</dbReference>
<dbReference type="SUPFAM" id="SSF47384">
    <property type="entry name" value="Homodimeric domain of signal transducing histidine kinase"/>
    <property type="match status" value="1"/>
</dbReference>
<accession>A0ABQ5VWH1</accession>
<dbReference type="InterPro" id="IPR003594">
    <property type="entry name" value="HATPase_dom"/>
</dbReference>
<dbReference type="Gene3D" id="3.30.450.20">
    <property type="entry name" value="PAS domain"/>
    <property type="match status" value="2"/>
</dbReference>
<dbReference type="InterPro" id="IPR029151">
    <property type="entry name" value="Sensor-like_sf"/>
</dbReference>
<keyword evidence="17" id="KW-1185">Reference proteome</keyword>
<protein>
    <recommendedName>
        <fullName evidence="3">histidine kinase</fullName>
        <ecNumber evidence="3">2.7.13.3</ecNumber>
    </recommendedName>
</protein>
<dbReference type="SUPFAM" id="SSF103190">
    <property type="entry name" value="Sensory domain-like"/>
    <property type="match status" value="1"/>
</dbReference>
<feature type="domain" description="Histidine kinase" evidence="15">
    <location>
        <begin position="360"/>
        <end position="568"/>
    </location>
</feature>
<comment type="catalytic activity">
    <reaction evidence="1">
        <text>ATP + protein L-histidine = ADP + protein N-phospho-L-histidine.</text>
        <dbReference type="EC" id="2.7.13.3"/>
    </reaction>
</comment>
<keyword evidence="9 16" id="KW-0418">Kinase</keyword>
<feature type="coiled-coil region" evidence="14">
    <location>
        <begin position="303"/>
        <end position="351"/>
    </location>
</feature>
<dbReference type="InterPro" id="IPR004358">
    <property type="entry name" value="Sig_transdc_His_kin-like_C"/>
</dbReference>
<dbReference type="PRINTS" id="PR00344">
    <property type="entry name" value="BCTRLSENSOR"/>
</dbReference>
<reference evidence="17" key="1">
    <citation type="journal article" date="2019" name="Int. J. Syst. Evol. Microbiol.">
        <title>The Global Catalogue of Microorganisms (GCM) 10K type strain sequencing project: providing services to taxonomists for standard genome sequencing and annotation.</title>
        <authorList>
            <consortium name="The Broad Institute Genomics Platform"/>
            <consortium name="The Broad Institute Genome Sequencing Center for Infectious Disease"/>
            <person name="Wu L."/>
            <person name="Ma J."/>
        </authorList>
    </citation>
    <scope>NUCLEOTIDE SEQUENCE [LARGE SCALE GENOMIC DNA]</scope>
    <source>
        <strain evidence="17">NBRC 110140</strain>
    </source>
</reference>
<dbReference type="InterPro" id="IPR005467">
    <property type="entry name" value="His_kinase_dom"/>
</dbReference>
<evidence type="ECO:0000256" key="6">
    <source>
        <dbReference type="ARBA" id="ARBA00022679"/>
    </source>
</evidence>
<evidence type="ECO:0000256" key="13">
    <source>
        <dbReference type="ARBA" id="ARBA00023136"/>
    </source>
</evidence>
<evidence type="ECO:0000256" key="11">
    <source>
        <dbReference type="ARBA" id="ARBA00022989"/>
    </source>
</evidence>
<dbReference type="Pfam" id="PF02518">
    <property type="entry name" value="HATPase_c"/>
    <property type="match status" value="1"/>
</dbReference>
<evidence type="ECO:0000256" key="9">
    <source>
        <dbReference type="ARBA" id="ARBA00022777"/>
    </source>
</evidence>
<evidence type="ECO:0000313" key="17">
    <source>
        <dbReference type="Proteomes" id="UP001156694"/>
    </source>
</evidence>
<evidence type="ECO:0000313" key="16">
    <source>
        <dbReference type="EMBL" id="GLQ35791.1"/>
    </source>
</evidence>
<dbReference type="EC" id="2.7.13.3" evidence="3"/>
<dbReference type="InterPro" id="IPR017055">
    <property type="entry name" value="Sig_transdc_His_kinase_DctB"/>
</dbReference>
<dbReference type="PROSITE" id="PS50109">
    <property type="entry name" value="HIS_KIN"/>
    <property type="match status" value="1"/>
</dbReference>
<dbReference type="PANTHER" id="PTHR43065">
    <property type="entry name" value="SENSOR HISTIDINE KINASE"/>
    <property type="match status" value="1"/>
</dbReference>
<keyword evidence="8" id="KW-0547">Nucleotide-binding</keyword>
<dbReference type="InterPro" id="IPR003661">
    <property type="entry name" value="HisK_dim/P_dom"/>
</dbReference>
<keyword evidence="4" id="KW-1003">Cell membrane</keyword>
<keyword evidence="5" id="KW-0597">Phosphoprotein</keyword>
<keyword evidence="11" id="KW-1133">Transmembrane helix</keyword>
<name>A0ABQ5VWH1_9RHOB</name>
<dbReference type="InterPro" id="IPR036890">
    <property type="entry name" value="HATPase_C_sf"/>
</dbReference>
<gene>
    <name evidence="16" type="ORF">GCM10007939_20740</name>
</gene>
<dbReference type="Pfam" id="PF02743">
    <property type="entry name" value="dCache_1"/>
    <property type="match status" value="1"/>
</dbReference>
<dbReference type="Proteomes" id="UP001156694">
    <property type="component" value="Unassembled WGS sequence"/>
</dbReference>
<keyword evidence="14" id="KW-0175">Coiled coil</keyword>
<evidence type="ECO:0000256" key="10">
    <source>
        <dbReference type="ARBA" id="ARBA00022840"/>
    </source>
</evidence>
<dbReference type="GO" id="GO:0016301">
    <property type="term" value="F:kinase activity"/>
    <property type="evidence" value="ECO:0007669"/>
    <property type="project" value="UniProtKB-KW"/>
</dbReference>
<dbReference type="CDD" id="cd00082">
    <property type="entry name" value="HisKA"/>
    <property type="match status" value="1"/>
</dbReference>
<dbReference type="InterPro" id="IPR036097">
    <property type="entry name" value="HisK_dim/P_sf"/>
</dbReference>
<comment type="caution">
    <text evidence="16">The sequence shown here is derived from an EMBL/GenBank/DDBJ whole genome shotgun (WGS) entry which is preliminary data.</text>
</comment>
<evidence type="ECO:0000256" key="12">
    <source>
        <dbReference type="ARBA" id="ARBA00023012"/>
    </source>
</evidence>
<dbReference type="Gene3D" id="3.30.565.10">
    <property type="entry name" value="Histidine kinase-like ATPase, C-terminal domain"/>
    <property type="match status" value="1"/>
</dbReference>
<evidence type="ECO:0000259" key="15">
    <source>
        <dbReference type="PROSITE" id="PS50109"/>
    </source>
</evidence>
<evidence type="ECO:0000256" key="1">
    <source>
        <dbReference type="ARBA" id="ARBA00000085"/>
    </source>
</evidence>
<evidence type="ECO:0000256" key="7">
    <source>
        <dbReference type="ARBA" id="ARBA00022692"/>
    </source>
</evidence>
<dbReference type="EMBL" id="BSNN01000005">
    <property type="protein sequence ID" value="GLQ35791.1"/>
    <property type="molecule type" value="Genomic_DNA"/>
</dbReference>
<dbReference type="PANTHER" id="PTHR43065:SF46">
    <property type="entry name" value="C4-DICARBOXYLATE TRANSPORT SENSOR PROTEIN DCTB"/>
    <property type="match status" value="1"/>
</dbReference>
<dbReference type="InterPro" id="IPR033479">
    <property type="entry name" value="dCache_1"/>
</dbReference>
<organism evidence="16 17">
    <name type="scientific">Amylibacter marinus</name>
    <dbReference type="NCBI Taxonomy" id="1475483"/>
    <lineage>
        <taxon>Bacteria</taxon>
        <taxon>Pseudomonadati</taxon>
        <taxon>Pseudomonadota</taxon>
        <taxon>Alphaproteobacteria</taxon>
        <taxon>Rhodobacterales</taxon>
        <taxon>Paracoccaceae</taxon>
        <taxon>Amylibacter</taxon>
    </lineage>
</organism>
<evidence type="ECO:0000256" key="5">
    <source>
        <dbReference type="ARBA" id="ARBA00022553"/>
    </source>
</evidence>
<dbReference type="PIRSF" id="PIRSF036431">
    <property type="entry name" value="STHK_DctB"/>
    <property type="match status" value="1"/>
</dbReference>
<evidence type="ECO:0000256" key="3">
    <source>
        <dbReference type="ARBA" id="ARBA00012438"/>
    </source>
</evidence>
<keyword evidence="13" id="KW-0472">Membrane</keyword>
<keyword evidence="10" id="KW-0067">ATP-binding</keyword>
<dbReference type="SMART" id="SM00387">
    <property type="entry name" value="HATPase_c"/>
    <property type="match status" value="1"/>
</dbReference>
<keyword evidence="7" id="KW-0812">Transmembrane</keyword>
<evidence type="ECO:0000256" key="4">
    <source>
        <dbReference type="ARBA" id="ARBA00022475"/>
    </source>
</evidence>
<sequence>MRMKWFLGVLAALVAVWAIFQVSFGYFRSEELAKAEGRLSLYQNSISAEVERYAHLTHILARDSVVVETIMGADTGALNLRFEDFAQRAGLDAIYLIAQNGETIAASNHRTDRSFIGQNYAFRPYFQAALAGDQGRFYAIGATTGLPGYFIADAVRGPDGSALGVVAIKIDFSALEQSWSAPGEHVVLADAAGVILMASSPRWRYKTLAPLGREVLQRIKETRQFPSQDLDQLDWRALGGGRANLEGVQRLYLVANIEPAGWGLHYFSSEDWAISRAWLVSVLAACVGAAIFIGLQVQRSRRVDAALRRSEQEEVKLRRANEMLALEIDDRRTAERRLARTKDELERASRLAALGQLSASVTHELGQPIAAMRNHLVAAEIGGTGPSPLTQKLEGLVGRMESITKQLKFFARQDGEPFEQVDLHGALAGALGLLQANIETTGVAVRGPDNSAPATLRGSRLRIEQVITNLLRNAIDACEEEEAPEITLAIGQDAQQVWFAVSDNGHGIGQATLADLQEPFVSSRESGRGMGLGLAISAGIVKDHAGTMQAENLPAGGARFRVEFPRSDASEG</sequence>
<evidence type="ECO:0000256" key="8">
    <source>
        <dbReference type="ARBA" id="ARBA00022741"/>
    </source>
</evidence>
<dbReference type="SUPFAM" id="SSF55874">
    <property type="entry name" value="ATPase domain of HSP90 chaperone/DNA topoisomerase II/histidine kinase"/>
    <property type="match status" value="1"/>
</dbReference>
<evidence type="ECO:0000256" key="14">
    <source>
        <dbReference type="SAM" id="Coils"/>
    </source>
</evidence>
<evidence type="ECO:0000256" key="2">
    <source>
        <dbReference type="ARBA" id="ARBA00004651"/>
    </source>
</evidence>
<proteinExistence type="predicted"/>
<comment type="subcellular location">
    <subcellularLocation>
        <location evidence="2">Cell membrane</location>
        <topology evidence="2">Multi-pass membrane protein</topology>
    </subcellularLocation>
</comment>
<keyword evidence="12" id="KW-0902">Two-component regulatory system</keyword>
<dbReference type="CDD" id="cd12914">
    <property type="entry name" value="PDC1_DGC_like"/>
    <property type="match status" value="1"/>
</dbReference>
<keyword evidence="6" id="KW-0808">Transferase</keyword>
<dbReference type="SMART" id="SM00388">
    <property type="entry name" value="HisKA"/>
    <property type="match status" value="1"/>
</dbReference>